<reference evidence="1 2" key="1">
    <citation type="journal article" date="2018" name="Sci. Adv.">
        <title>Multi-heme cytochromes provide a pathway for survival in energy-limited environments.</title>
        <authorList>
            <person name="Deng X."/>
            <person name="Dohmae N."/>
            <person name="Nealson K.H."/>
            <person name="Hashimoto K."/>
            <person name="Okamoto A."/>
        </authorList>
    </citation>
    <scope>NUCLEOTIDE SEQUENCE [LARGE SCALE GENOMIC DNA]</scope>
    <source>
        <strain evidence="1 2">IS5</strain>
    </source>
</reference>
<accession>A0A2Z6AZ31</accession>
<organism evidence="1 2">
    <name type="scientific">Desulfovibrio ferrophilus</name>
    <dbReference type="NCBI Taxonomy" id="241368"/>
    <lineage>
        <taxon>Bacteria</taxon>
        <taxon>Pseudomonadati</taxon>
        <taxon>Thermodesulfobacteriota</taxon>
        <taxon>Desulfovibrionia</taxon>
        <taxon>Desulfovibrionales</taxon>
        <taxon>Desulfovibrionaceae</taxon>
        <taxon>Desulfovibrio</taxon>
    </lineage>
</organism>
<evidence type="ECO:0000313" key="2">
    <source>
        <dbReference type="Proteomes" id="UP000269883"/>
    </source>
</evidence>
<gene>
    <name evidence="1" type="ORF">DFE_1709</name>
</gene>
<protein>
    <submittedName>
        <fullName evidence="1">Uncharacterized protein</fullName>
    </submittedName>
</protein>
<name>A0A2Z6AZ31_9BACT</name>
<evidence type="ECO:0000313" key="1">
    <source>
        <dbReference type="EMBL" id="BBD08435.1"/>
    </source>
</evidence>
<dbReference type="AlphaFoldDB" id="A0A2Z6AZ31"/>
<proteinExistence type="predicted"/>
<keyword evidence="2" id="KW-1185">Reference proteome</keyword>
<dbReference type="Proteomes" id="UP000269883">
    <property type="component" value="Chromosome"/>
</dbReference>
<dbReference type="EMBL" id="AP017378">
    <property type="protein sequence ID" value="BBD08435.1"/>
    <property type="molecule type" value="Genomic_DNA"/>
</dbReference>
<sequence>MHSRKGKQYKDGELETILSLAPTTKNIQTLSLLLERSEEAIKIVYKIAFEHGPFGREATIQEKKILAAKEKVGICIGRKSPRP</sequence>
<dbReference type="RefSeq" id="WP_126378525.1">
    <property type="nucleotide sequence ID" value="NZ_AP017378.1"/>
</dbReference>
<dbReference type="KEGG" id="dfl:DFE_1709"/>